<gene>
    <name evidence="9" type="ordered locus">Tola_0411</name>
</gene>
<keyword evidence="2" id="KW-1003">Cell membrane</keyword>
<accession>C4L9E1</accession>
<evidence type="ECO:0000256" key="4">
    <source>
        <dbReference type="ARBA" id="ARBA00022989"/>
    </source>
</evidence>
<evidence type="ECO:0000256" key="6">
    <source>
        <dbReference type="ARBA" id="ARBA00038514"/>
    </source>
</evidence>
<dbReference type="PANTHER" id="PTHR11662:SF399">
    <property type="entry name" value="FI19708P1-RELATED"/>
    <property type="match status" value="1"/>
</dbReference>
<dbReference type="InterPro" id="IPR036259">
    <property type="entry name" value="MFS_trans_sf"/>
</dbReference>
<dbReference type="NCBIfam" id="TIGR00893">
    <property type="entry name" value="2A0114"/>
    <property type="match status" value="1"/>
</dbReference>
<keyword evidence="5 7" id="KW-0472">Membrane</keyword>
<dbReference type="STRING" id="595494.Tola_0411"/>
<keyword evidence="3 7" id="KW-0812">Transmembrane</keyword>
<dbReference type="Proteomes" id="UP000009073">
    <property type="component" value="Chromosome"/>
</dbReference>
<dbReference type="PANTHER" id="PTHR11662">
    <property type="entry name" value="SOLUTE CARRIER FAMILY 17"/>
    <property type="match status" value="1"/>
</dbReference>
<dbReference type="InterPro" id="IPR011701">
    <property type="entry name" value="MFS"/>
</dbReference>
<reference evidence="10" key="1">
    <citation type="submission" date="2009-05" db="EMBL/GenBank/DDBJ databases">
        <title>Complete sequence of Tolumonas auensis DSM 9187.</title>
        <authorList>
            <consortium name="US DOE Joint Genome Institute"/>
            <person name="Lucas S."/>
            <person name="Copeland A."/>
            <person name="Lapidus A."/>
            <person name="Glavina del Rio T."/>
            <person name="Tice H."/>
            <person name="Bruce D."/>
            <person name="Goodwin L."/>
            <person name="Pitluck S."/>
            <person name="Chertkov O."/>
            <person name="Brettin T."/>
            <person name="Detter J.C."/>
            <person name="Han C."/>
            <person name="Larimer F."/>
            <person name="Land M."/>
            <person name="Hauser L."/>
            <person name="Kyrpides N."/>
            <person name="Mikhailova N."/>
            <person name="Spring S."/>
            <person name="Beller H."/>
        </authorList>
    </citation>
    <scope>NUCLEOTIDE SEQUENCE [LARGE SCALE GENOMIC DNA]</scope>
    <source>
        <strain evidence="10">DSM 9187 / TA4</strain>
    </source>
</reference>
<feature type="transmembrane region" description="Helical" evidence="7">
    <location>
        <begin position="352"/>
        <end position="374"/>
    </location>
</feature>
<dbReference type="KEGG" id="tau:Tola_0411"/>
<dbReference type="InterPro" id="IPR050382">
    <property type="entry name" value="MFS_Na/Anion_cotransporter"/>
</dbReference>
<dbReference type="OrthoDB" id="9766638at2"/>
<evidence type="ECO:0000256" key="1">
    <source>
        <dbReference type="ARBA" id="ARBA00004651"/>
    </source>
</evidence>
<feature type="transmembrane region" description="Helical" evidence="7">
    <location>
        <begin position="182"/>
        <end position="202"/>
    </location>
</feature>
<dbReference type="CDD" id="cd17319">
    <property type="entry name" value="MFS_ExuT_GudP_like"/>
    <property type="match status" value="1"/>
</dbReference>
<feature type="transmembrane region" description="Helical" evidence="7">
    <location>
        <begin position="253"/>
        <end position="272"/>
    </location>
</feature>
<keyword evidence="10" id="KW-1185">Reference proteome</keyword>
<feature type="transmembrane region" description="Helical" evidence="7">
    <location>
        <begin position="55"/>
        <end position="74"/>
    </location>
</feature>
<organism evidence="9 10">
    <name type="scientific">Tolumonas auensis (strain DSM 9187 / NBRC 110442 / TA 4)</name>
    <dbReference type="NCBI Taxonomy" id="595494"/>
    <lineage>
        <taxon>Bacteria</taxon>
        <taxon>Pseudomonadati</taxon>
        <taxon>Pseudomonadota</taxon>
        <taxon>Gammaproteobacteria</taxon>
        <taxon>Aeromonadales</taxon>
        <taxon>Aeromonadaceae</taxon>
        <taxon>Tolumonas</taxon>
    </lineage>
</organism>
<comment type="subcellular location">
    <subcellularLocation>
        <location evidence="1">Cell membrane</location>
        <topology evidence="1">Multi-pass membrane protein</topology>
    </subcellularLocation>
</comment>
<dbReference type="GO" id="GO:0005886">
    <property type="term" value="C:plasma membrane"/>
    <property type="evidence" value="ECO:0007669"/>
    <property type="project" value="UniProtKB-SubCell"/>
</dbReference>
<dbReference type="eggNOG" id="COG2271">
    <property type="taxonomic scope" value="Bacteria"/>
</dbReference>
<sequence>MEAEVAIESVETRKRTNIRYIIIALLFVVGAINYADRAIFSIAGPAMMKSLNLDLVNLGYLMSTFGWAYVLGQLPGGWLLDRFGARKVYIGSLFSWSLCTLLLGFAGYLGAAAVVTIFALVFMLSICESPAFPANARIVASWFPTHERGTATAIFTTAQYFALVIFLPLMGWLTNKFGWQSVYWAMGVLGIALAVVMPFILYNPKDHPRISSEEFEYIKAGGALVDNYTTKVGDNTKKESSFSHIKQLLNNRLMVGVLIGQFCIVTLVWFFTTWFPIYLAQGRGLSLTSVGLIATIPAISGCLGGILGGLFSDFLLRKKFSLTFARKAPIILGMALAMSIIGCVFVDSLEMIVFFLSLAFFGKGLGALGWAVVGDIAPREIVGLCGGLSNMAGNIAGIVTPIVIGYIVKTTGSFNGALIYVGVAAFMAIFSYVFLVGKISRIELKK</sequence>
<dbReference type="AlphaFoldDB" id="C4L9E1"/>
<dbReference type="PROSITE" id="PS50850">
    <property type="entry name" value="MFS"/>
    <property type="match status" value="1"/>
</dbReference>
<dbReference type="Pfam" id="PF07690">
    <property type="entry name" value="MFS_1"/>
    <property type="match status" value="1"/>
</dbReference>
<comment type="similarity">
    <text evidence="6">Belongs to the major facilitator superfamily. Phthalate permease family.</text>
</comment>
<feature type="transmembrane region" description="Helical" evidence="7">
    <location>
        <begin position="381"/>
        <end position="408"/>
    </location>
</feature>
<evidence type="ECO:0000313" key="9">
    <source>
        <dbReference type="EMBL" id="ACQ92040.1"/>
    </source>
</evidence>
<feature type="domain" description="Major facilitator superfamily (MFS) profile" evidence="8">
    <location>
        <begin position="22"/>
        <end position="440"/>
    </location>
</feature>
<dbReference type="SUPFAM" id="SSF103473">
    <property type="entry name" value="MFS general substrate transporter"/>
    <property type="match status" value="1"/>
</dbReference>
<dbReference type="HOGENOM" id="CLU_001265_5_1_6"/>
<name>C4L9E1_TOLAT</name>
<feature type="transmembrane region" description="Helical" evidence="7">
    <location>
        <begin position="148"/>
        <end position="170"/>
    </location>
</feature>
<feature type="transmembrane region" description="Helical" evidence="7">
    <location>
        <begin position="94"/>
        <end position="127"/>
    </location>
</feature>
<dbReference type="InterPro" id="IPR000849">
    <property type="entry name" value="Sugar_P_transporter"/>
</dbReference>
<feature type="transmembrane region" description="Helical" evidence="7">
    <location>
        <begin position="414"/>
        <end position="436"/>
    </location>
</feature>
<proteinExistence type="inferred from homology"/>
<feature type="transmembrane region" description="Helical" evidence="7">
    <location>
        <begin position="328"/>
        <end position="346"/>
    </location>
</feature>
<protein>
    <submittedName>
        <fullName evidence="9">Major facilitator superfamily MFS_1</fullName>
    </submittedName>
</protein>
<dbReference type="GO" id="GO:0022857">
    <property type="term" value="F:transmembrane transporter activity"/>
    <property type="evidence" value="ECO:0007669"/>
    <property type="project" value="InterPro"/>
</dbReference>
<reference evidence="9 10" key="2">
    <citation type="journal article" date="2011" name="Stand. Genomic Sci.">
        <title>Complete genome sequence of Tolumonas auensis type strain (TA 4).</title>
        <authorList>
            <person name="Chertkov O."/>
            <person name="Copeland A."/>
            <person name="Lucas S."/>
            <person name="Lapidus A."/>
            <person name="Berry K.W."/>
            <person name="Detter J.C."/>
            <person name="Del Rio T.G."/>
            <person name="Hammon N."/>
            <person name="Dalin E."/>
            <person name="Tice H."/>
            <person name="Pitluck S."/>
            <person name="Richardson P."/>
            <person name="Bruce D."/>
            <person name="Goodwin L."/>
            <person name="Han C."/>
            <person name="Tapia R."/>
            <person name="Saunders E."/>
            <person name="Schmutz J."/>
            <person name="Brettin T."/>
            <person name="Larimer F."/>
            <person name="Land M."/>
            <person name="Hauser L."/>
            <person name="Spring S."/>
            <person name="Rohde M."/>
            <person name="Kyrpides N.C."/>
            <person name="Ivanova N."/>
            <person name="Goker M."/>
            <person name="Beller H.R."/>
            <person name="Klenk H.P."/>
            <person name="Woyke T."/>
        </authorList>
    </citation>
    <scope>NUCLEOTIDE SEQUENCE [LARGE SCALE GENOMIC DNA]</scope>
    <source>
        <strain evidence="10">DSM 9187 / TA4</strain>
    </source>
</reference>
<evidence type="ECO:0000256" key="5">
    <source>
        <dbReference type="ARBA" id="ARBA00023136"/>
    </source>
</evidence>
<evidence type="ECO:0000256" key="3">
    <source>
        <dbReference type="ARBA" id="ARBA00022692"/>
    </source>
</evidence>
<evidence type="ECO:0000256" key="7">
    <source>
        <dbReference type="SAM" id="Phobius"/>
    </source>
</evidence>
<keyword evidence="4 7" id="KW-1133">Transmembrane helix</keyword>
<dbReference type="InterPro" id="IPR020846">
    <property type="entry name" value="MFS_dom"/>
</dbReference>
<evidence type="ECO:0000259" key="8">
    <source>
        <dbReference type="PROSITE" id="PS50850"/>
    </source>
</evidence>
<dbReference type="Gene3D" id="1.20.1250.20">
    <property type="entry name" value="MFS general substrate transporter like domains"/>
    <property type="match status" value="2"/>
</dbReference>
<dbReference type="RefSeq" id="WP_012728639.1">
    <property type="nucleotide sequence ID" value="NC_012691.1"/>
</dbReference>
<feature type="transmembrane region" description="Helical" evidence="7">
    <location>
        <begin position="292"/>
        <end position="316"/>
    </location>
</feature>
<dbReference type="PIRSF" id="PIRSF002808">
    <property type="entry name" value="Hexose_phosphate_transp"/>
    <property type="match status" value="1"/>
</dbReference>
<feature type="transmembrane region" description="Helical" evidence="7">
    <location>
        <begin position="18"/>
        <end position="35"/>
    </location>
</feature>
<evidence type="ECO:0000313" key="10">
    <source>
        <dbReference type="Proteomes" id="UP000009073"/>
    </source>
</evidence>
<evidence type="ECO:0000256" key="2">
    <source>
        <dbReference type="ARBA" id="ARBA00022475"/>
    </source>
</evidence>
<dbReference type="EMBL" id="CP001616">
    <property type="protein sequence ID" value="ACQ92040.1"/>
    <property type="molecule type" value="Genomic_DNA"/>
</dbReference>